<dbReference type="Gene3D" id="1.20.120.530">
    <property type="entry name" value="GntR ligand-binding domain-like"/>
    <property type="match status" value="1"/>
</dbReference>
<accession>A0ABT8YTF1</accession>
<comment type="caution">
    <text evidence="5">The sequence shown here is derived from an EMBL/GenBank/DDBJ whole genome shotgun (WGS) entry which is preliminary data.</text>
</comment>
<dbReference type="InterPro" id="IPR036390">
    <property type="entry name" value="WH_DNA-bd_sf"/>
</dbReference>
<evidence type="ECO:0000256" key="1">
    <source>
        <dbReference type="ARBA" id="ARBA00023015"/>
    </source>
</evidence>
<reference evidence="5" key="1">
    <citation type="journal article" date="2015" name="Int. J. Syst. Evol. Microbiol.">
        <title>Rhizobium alvei sp. nov., isolated from a freshwater river.</title>
        <authorList>
            <person name="Sheu S.Y."/>
            <person name="Huang H.W."/>
            <person name="Young C.C."/>
            <person name="Chen W.M."/>
        </authorList>
    </citation>
    <scope>NUCLEOTIDE SEQUENCE</scope>
    <source>
        <strain evidence="5">TNR-22</strain>
    </source>
</reference>
<dbReference type="RefSeq" id="WP_304378975.1">
    <property type="nucleotide sequence ID" value="NZ_JAUOZU010000025.1"/>
</dbReference>
<protein>
    <submittedName>
        <fullName evidence="5">FadR/GntR family transcriptional regulator</fullName>
    </submittedName>
</protein>
<organism evidence="5 6">
    <name type="scientific">Rhizobium alvei</name>
    <dbReference type="NCBI Taxonomy" id="1132659"/>
    <lineage>
        <taxon>Bacteria</taxon>
        <taxon>Pseudomonadati</taxon>
        <taxon>Pseudomonadota</taxon>
        <taxon>Alphaproteobacteria</taxon>
        <taxon>Hyphomicrobiales</taxon>
        <taxon>Rhizobiaceae</taxon>
        <taxon>Rhizobium/Agrobacterium group</taxon>
        <taxon>Rhizobium</taxon>
    </lineage>
</organism>
<feature type="domain" description="HTH gntR-type" evidence="4">
    <location>
        <begin position="23"/>
        <end position="91"/>
    </location>
</feature>
<keyword evidence="2" id="KW-0238">DNA-binding</keyword>
<dbReference type="SMART" id="SM00345">
    <property type="entry name" value="HTH_GNTR"/>
    <property type="match status" value="1"/>
</dbReference>
<dbReference type="SMART" id="SM00895">
    <property type="entry name" value="FCD"/>
    <property type="match status" value="1"/>
</dbReference>
<evidence type="ECO:0000259" key="4">
    <source>
        <dbReference type="PROSITE" id="PS50949"/>
    </source>
</evidence>
<evidence type="ECO:0000313" key="5">
    <source>
        <dbReference type="EMBL" id="MDO6967047.1"/>
    </source>
</evidence>
<gene>
    <name evidence="5" type="ORF">Q4481_24085</name>
</gene>
<dbReference type="Proteomes" id="UP001174932">
    <property type="component" value="Unassembled WGS sequence"/>
</dbReference>
<keyword evidence="1" id="KW-0805">Transcription regulation</keyword>
<dbReference type="SUPFAM" id="SSF48008">
    <property type="entry name" value="GntR ligand-binding domain-like"/>
    <property type="match status" value="1"/>
</dbReference>
<reference evidence="5" key="2">
    <citation type="submission" date="2023-07" db="EMBL/GenBank/DDBJ databases">
        <authorList>
            <person name="Shen H."/>
        </authorList>
    </citation>
    <scope>NUCLEOTIDE SEQUENCE</scope>
    <source>
        <strain evidence="5">TNR-22</strain>
    </source>
</reference>
<dbReference type="InterPro" id="IPR008920">
    <property type="entry name" value="TF_FadR/GntR_C"/>
</dbReference>
<name>A0ABT8YTF1_9HYPH</name>
<dbReference type="PRINTS" id="PR00035">
    <property type="entry name" value="HTHGNTR"/>
</dbReference>
<dbReference type="Pfam" id="PF00392">
    <property type="entry name" value="GntR"/>
    <property type="match status" value="1"/>
</dbReference>
<dbReference type="Pfam" id="PF07729">
    <property type="entry name" value="FCD"/>
    <property type="match status" value="1"/>
</dbReference>
<evidence type="ECO:0000256" key="3">
    <source>
        <dbReference type="ARBA" id="ARBA00023163"/>
    </source>
</evidence>
<dbReference type="InterPro" id="IPR011711">
    <property type="entry name" value="GntR_C"/>
</dbReference>
<dbReference type="CDD" id="cd07377">
    <property type="entry name" value="WHTH_GntR"/>
    <property type="match status" value="1"/>
</dbReference>
<evidence type="ECO:0000256" key="2">
    <source>
        <dbReference type="ARBA" id="ARBA00023125"/>
    </source>
</evidence>
<dbReference type="Gene3D" id="1.10.10.10">
    <property type="entry name" value="Winged helix-like DNA-binding domain superfamily/Winged helix DNA-binding domain"/>
    <property type="match status" value="1"/>
</dbReference>
<dbReference type="PROSITE" id="PS50949">
    <property type="entry name" value="HTH_GNTR"/>
    <property type="match status" value="1"/>
</dbReference>
<keyword evidence="3" id="KW-0804">Transcription</keyword>
<dbReference type="PANTHER" id="PTHR43537:SF44">
    <property type="entry name" value="GNTR FAMILY REGULATORY PROTEIN"/>
    <property type="match status" value="1"/>
</dbReference>
<evidence type="ECO:0000313" key="6">
    <source>
        <dbReference type="Proteomes" id="UP001174932"/>
    </source>
</evidence>
<sequence>MRNQGGKQIVANRTALGGRANAHGLRHQVLRQIGIGIVSGRYPVGMILPLEPELLAEFGVSRTVMREATNALAAKGLIEPRARVGTRVLPRQRWNLFDADVLAWHFEAGPDIEFIRSLAEIRYGIELEAAALAADRRSDRQVTGLMDCVDRMQMAESRDVFAEADLQFHQIVAEASGNCFMQSISSLVEVALASTFNMTSPVEDAVAHSRTVEAHRKIAAAVRDGSGEDARIAMRSVIEDGYLRAAGRMQSKEYLVQA</sequence>
<dbReference type="SUPFAM" id="SSF46785">
    <property type="entry name" value="Winged helix' DNA-binding domain"/>
    <property type="match status" value="1"/>
</dbReference>
<dbReference type="InterPro" id="IPR036388">
    <property type="entry name" value="WH-like_DNA-bd_sf"/>
</dbReference>
<keyword evidence="6" id="KW-1185">Reference proteome</keyword>
<dbReference type="EMBL" id="JAUOZU010000025">
    <property type="protein sequence ID" value="MDO6967047.1"/>
    <property type="molecule type" value="Genomic_DNA"/>
</dbReference>
<proteinExistence type="predicted"/>
<dbReference type="PANTHER" id="PTHR43537">
    <property type="entry name" value="TRANSCRIPTIONAL REGULATOR, GNTR FAMILY"/>
    <property type="match status" value="1"/>
</dbReference>
<dbReference type="InterPro" id="IPR000524">
    <property type="entry name" value="Tscrpt_reg_HTH_GntR"/>
</dbReference>